<dbReference type="NCBIfam" id="NF004616">
    <property type="entry name" value="PRK05950.1"/>
    <property type="match status" value="1"/>
</dbReference>
<dbReference type="InterPro" id="IPR050573">
    <property type="entry name" value="SDH/FRD_Iron-Sulfur"/>
</dbReference>
<evidence type="ECO:0000259" key="23">
    <source>
        <dbReference type="PROSITE" id="PS51379"/>
    </source>
</evidence>
<dbReference type="PANTHER" id="PTHR11921:SF40">
    <property type="entry name" value="SUCCINATE DEHYDROGENASE [UBIQUINONE] IRON-SULFUR SUBUNIT 3, MITOCHONDRIAL"/>
    <property type="match status" value="1"/>
</dbReference>
<dbReference type="PROSITE" id="PS00198">
    <property type="entry name" value="4FE4S_FER_1"/>
    <property type="match status" value="1"/>
</dbReference>
<keyword evidence="25" id="KW-1185">Reference proteome</keyword>
<keyword evidence="9" id="KW-0813">Transport</keyword>
<evidence type="ECO:0000313" key="24">
    <source>
        <dbReference type="EnsemblPlants" id="OGLUM09G08230.1"/>
    </source>
</evidence>
<comment type="cofactor">
    <cofactor evidence="2">
        <name>[4Fe-4S] cluster</name>
        <dbReference type="ChEBI" id="CHEBI:49883"/>
    </cofactor>
</comment>
<dbReference type="PANTHER" id="PTHR11921">
    <property type="entry name" value="SUCCINATE DEHYDROGENASE IRON-SULFUR PROTEIN"/>
    <property type="match status" value="1"/>
</dbReference>
<reference evidence="24" key="1">
    <citation type="submission" date="2015-04" db="UniProtKB">
        <authorList>
            <consortium name="EnsemblPlants"/>
        </authorList>
    </citation>
    <scope>IDENTIFICATION</scope>
</reference>
<dbReference type="GO" id="GO:0051539">
    <property type="term" value="F:4 iron, 4 sulfur cluster binding"/>
    <property type="evidence" value="ECO:0007669"/>
    <property type="project" value="UniProtKB-KW"/>
</dbReference>
<dbReference type="UniPathway" id="UPA00223">
    <property type="reaction ID" value="UER01006"/>
</dbReference>
<sequence>MQRRVPPSARLEESGRGFHLKISIGEGKATHPQALPLLAQRARLSPIIFLPSRVEVAYKSVATTNNTPSMHGHRAIASSPADHQARARHLAHSKSIHAVGLVREEDGSPLTRTRPPNVAILWHLDVAARGLSSRSKPVVDLQHSPHSSTVVVALGGLPESLLPQAVHPHCHRLTPKSLASNASLPVTGYHAEPQQSTVVASRAFDVHRPPFHSAGLPPPPRRSVSLLLPPPPARWRPGQIPPRVGGCCRVGAGFGGAVAGSTAALARVHRHCIGSTRGTLPRLASAKDGGGGGGFADGHFPSLRGHPAARANARDAAEKQAALAANEEEIRDHRRGDAAAASPAPSTVKEFRVYRWSPDAPSRRPHLQSYHVDLATCGPMVLDVLQKIKAEHDATLAFRRSCREGICGSCSMCIDGVNTVACLRPVDTDTSSATTVTPLPHMYVVRDLIVDLTSFYQQYKSVEPWLKRKTKTKTETTEHAQSPEERKRLDGLYECILCACCSAACPSYWWNAEAFLGPAALLHAYRWVSDSRDEYAAERVQALAEGWDKLYRCRMIKSCTATCPKSLDPAAAISAMKTLHQLGKP</sequence>
<proteinExistence type="inferred from homology"/>
<dbReference type="InterPro" id="IPR017896">
    <property type="entry name" value="4Fe4S_Fe-S-bd"/>
</dbReference>
<dbReference type="PROSITE" id="PS00197">
    <property type="entry name" value="2FE2S_FER_1"/>
    <property type="match status" value="1"/>
</dbReference>
<evidence type="ECO:0000256" key="19">
    <source>
        <dbReference type="ARBA" id="ARBA00033304"/>
    </source>
</evidence>
<dbReference type="GO" id="GO:0006099">
    <property type="term" value="P:tricarboxylic acid cycle"/>
    <property type="evidence" value="ECO:0007669"/>
    <property type="project" value="UniProtKB-UniPathway"/>
</dbReference>
<keyword evidence="18" id="KW-0003">3Fe-4S</keyword>
<comment type="similarity">
    <text evidence="6">Belongs to the succinate dehydrogenase/fumarate reductase iron-sulfur protein family.</text>
</comment>
<evidence type="ECO:0000256" key="2">
    <source>
        <dbReference type="ARBA" id="ARBA00001966"/>
    </source>
</evidence>
<dbReference type="HOGENOM" id="CLU_033291_0_0_1"/>
<evidence type="ECO:0000256" key="3">
    <source>
        <dbReference type="ARBA" id="ARBA00002787"/>
    </source>
</evidence>
<evidence type="ECO:0000256" key="20">
    <source>
        <dbReference type="ARBA" id="ARBA00034078"/>
    </source>
</evidence>
<dbReference type="Gramene" id="OGLUM09G08230.1">
    <property type="protein sequence ID" value="OGLUM09G08230.1"/>
    <property type="gene ID" value="OGLUM09G08230"/>
</dbReference>
<evidence type="ECO:0000256" key="11">
    <source>
        <dbReference type="ARBA" id="ARBA00022532"/>
    </source>
</evidence>
<evidence type="ECO:0000256" key="12">
    <source>
        <dbReference type="ARBA" id="ARBA00022714"/>
    </source>
</evidence>
<dbReference type="GO" id="GO:0051538">
    <property type="term" value="F:3 iron, 4 sulfur cluster binding"/>
    <property type="evidence" value="ECO:0007669"/>
    <property type="project" value="UniProtKB-KW"/>
</dbReference>
<dbReference type="GO" id="GO:0005743">
    <property type="term" value="C:mitochondrial inner membrane"/>
    <property type="evidence" value="ECO:0007669"/>
    <property type="project" value="UniProtKB-SubCell"/>
</dbReference>
<dbReference type="InterPro" id="IPR004489">
    <property type="entry name" value="Succ_DH/fum_Rdtase_Fe-S"/>
</dbReference>
<dbReference type="NCBIfam" id="TIGR00384">
    <property type="entry name" value="dhsB"/>
    <property type="match status" value="1"/>
</dbReference>
<dbReference type="InterPro" id="IPR036010">
    <property type="entry name" value="2Fe-2S_ferredoxin-like_sf"/>
</dbReference>
<dbReference type="SUPFAM" id="SSF54292">
    <property type="entry name" value="2Fe-2S ferredoxin-like"/>
    <property type="match status" value="1"/>
</dbReference>
<dbReference type="EC" id="1.3.5.1" evidence="8"/>
<evidence type="ECO:0000256" key="21">
    <source>
        <dbReference type="ARBA" id="ARBA00049220"/>
    </source>
</evidence>
<protein>
    <recommendedName>
        <fullName evidence="8">succinate dehydrogenase</fullName>
        <ecNumber evidence="8">1.3.5.1</ecNumber>
    </recommendedName>
    <alternativeName>
        <fullName evidence="19">Iron-sulfur subunit of complex II</fullName>
    </alternativeName>
</protein>
<evidence type="ECO:0000256" key="18">
    <source>
        <dbReference type="ARBA" id="ARBA00023291"/>
    </source>
</evidence>
<dbReference type="Gene3D" id="3.10.20.30">
    <property type="match status" value="1"/>
</dbReference>
<comment type="function">
    <text evidence="3">Iron-sulfur protein (IP) subunit of succinate dehydrogenase (SDH) that is involved in complex II of the mitochondrial electron transport chain and is responsible for transferring electrons from succinate to ubiquinone (coenzyme Q).</text>
</comment>
<evidence type="ECO:0000313" key="25">
    <source>
        <dbReference type="Proteomes" id="UP000026961"/>
    </source>
</evidence>
<comment type="catalytic activity">
    <reaction evidence="21">
        <text>a quinone + succinate = fumarate + a quinol</text>
        <dbReference type="Rhea" id="RHEA:40523"/>
        <dbReference type="ChEBI" id="CHEBI:24646"/>
        <dbReference type="ChEBI" id="CHEBI:29806"/>
        <dbReference type="ChEBI" id="CHEBI:30031"/>
        <dbReference type="ChEBI" id="CHEBI:132124"/>
        <dbReference type="EC" id="1.3.5.1"/>
    </reaction>
</comment>
<dbReference type="FunFam" id="1.10.1060.10:FF:000001">
    <property type="entry name" value="Succinate dehydrogenase iron-sulfur subunit SdhB"/>
    <property type="match status" value="1"/>
</dbReference>
<evidence type="ECO:0000256" key="6">
    <source>
        <dbReference type="ARBA" id="ARBA00009433"/>
    </source>
</evidence>
<name>A0A0E0B258_9ORYZ</name>
<comment type="subunit">
    <text evidence="7">Component of complex II composed of eight subunits in plants: four classical SDH subunits SDH1, SDH2, SDH3 and SDH4 (a flavoprotein (FP), an iron-sulfur protein (IP), and a cytochrome b composed of a large and a small subunit.), as well as four subunits unknown in mitochondria from bacteria and heterotrophic eukaryotes.</text>
</comment>
<keyword evidence="10" id="KW-0004">4Fe-4S</keyword>
<keyword evidence="14" id="KW-0249">Electron transport</keyword>
<evidence type="ECO:0000256" key="14">
    <source>
        <dbReference type="ARBA" id="ARBA00022982"/>
    </source>
</evidence>
<dbReference type="eggNOG" id="KOG3049">
    <property type="taxonomic scope" value="Eukaryota"/>
</dbReference>
<evidence type="ECO:0000256" key="4">
    <source>
        <dbReference type="ARBA" id="ARBA00004443"/>
    </source>
</evidence>
<feature type="domain" description="4Fe-4S ferredoxin-type" evidence="23">
    <location>
        <begin position="485"/>
        <end position="515"/>
    </location>
</feature>
<comment type="subcellular location">
    <subcellularLocation>
        <location evidence="4">Mitochondrion inner membrane</location>
        <topology evidence="4">Peripheral membrane protein</topology>
        <orientation evidence="4">Matrix side</orientation>
    </subcellularLocation>
</comment>
<feature type="region of interest" description="Disordered" evidence="22">
    <location>
        <begin position="288"/>
        <end position="325"/>
    </location>
</feature>
<keyword evidence="16" id="KW-0408">Iron</keyword>
<evidence type="ECO:0000256" key="22">
    <source>
        <dbReference type="SAM" id="MobiDB-lite"/>
    </source>
</evidence>
<evidence type="ECO:0000256" key="16">
    <source>
        <dbReference type="ARBA" id="ARBA00023004"/>
    </source>
</evidence>
<dbReference type="Gene3D" id="1.10.1060.10">
    <property type="entry name" value="Alpha-helical ferredoxin"/>
    <property type="match status" value="1"/>
</dbReference>
<dbReference type="SUPFAM" id="SSF46548">
    <property type="entry name" value="alpha-helical ferredoxin"/>
    <property type="match status" value="1"/>
</dbReference>
<evidence type="ECO:0000256" key="15">
    <source>
        <dbReference type="ARBA" id="ARBA00023002"/>
    </source>
</evidence>
<dbReference type="PROSITE" id="PS51379">
    <property type="entry name" value="4FE4S_FER_2"/>
    <property type="match status" value="1"/>
</dbReference>
<keyword evidence="17" id="KW-0411">Iron-sulfur</keyword>
<dbReference type="InterPro" id="IPR025192">
    <property type="entry name" value="Succ_DH/fum_Rdtase_N"/>
</dbReference>
<dbReference type="GO" id="GO:0022904">
    <property type="term" value="P:respiratory electron transport chain"/>
    <property type="evidence" value="ECO:0007669"/>
    <property type="project" value="TreeGrafter"/>
</dbReference>
<dbReference type="GO" id="GO:0009055">
    <property type="term" value="F:electron transfer activity"/>
    <property type="evidence" value="ECO:0007669"/>
    <property type="project" value="InterPro"/>
</dbReference>
<dbReference type="AlphaFoldDB" id="A0A0E0B258"/>
<evidence type="ECO:0000256" key="8">
    <source>
        <dbReference type="ARBA" id="ARBA00012792"/>
    </source>
</evidence>
<accession>A0A0E0B258</accession>
<evidence type="ECO:0000256" key="10">
    <source>
        <dbReference type="ARBA" id="ARBA00022485"/>
    </source>
</evidence>
<dbReference type="Pfam" id="PF13085">
    <property type="entry name" value="Fer2_3"/>
    <property type="match status" value="1"/>
</dbReference>
<comment type="pathway">
    <text evidence="5">Carbohydrate metabolism; tricarboxylic acid cycle; fumarate from succinate (eukaryal route): step 1/1.</text>
</comment>
<dbReference type="EnsemblPlants" id="OGLUM09G08230.1">
    <property type="protein sequence ID" value="OGLUM09G08230.1"/>
    <property type="gene ID" value="OGLUM09G08230"/>
</dbReference>
<evidence type="ECO:0000256" key="5">
    <source>
        <dbReference type="ARBA" id="ARBA00004788"/>
    </source>
</evidence>
<comment type="cofactor">
    <cofactor evidence="20">
        <name>[2Fe-2S] cluster</name>
        <dbReference type="ChEBI" id="CHEBI:190135"/>
    </cofactor>
</comment>
<keyword evidence="11" id="KW-0816">Tricarboxylic acid cycle</keyword>
<dbReference type="GO" id="GO:0045273">
    <property type="term" value="C:respiratory chain complex II (succinate dehydrogenase)"/>
    <property type="evidence" value="ECO:0007669"/>
    <property type="project" value="UniProtKB-ARBA"/>
</dbReference>
<dbReference type="InterPro" id="IPR006058">
    <property type="entry name" value="2Fe2S_fd_BS"/>
</dbReference>
<keyword evidence="13" id="KW-0479">Metal-binding</keyword>
<dbReference type="InterPro" id="IPR012675">
    <property type="entry name" value="Beta-grasp_dom_sf"/>
</dbReference>
<keyword evidence="15" id="KW-0560">Oxidoreductase</keyword>
<dbReference type="InterPro" id="IPR017900">
    <property type="entry name" value="4Fe4S_Fe_S_CS"/>
</dbReference>
<dbReference type="FunFam" id="3.10.20.30:FF:000007">
    <property type="entry name" value="Succinate dehydrogenase [ubiquinone] iron-sulfur subunit, mitochondrial"/>
    <property type="match status" value="1"/>
</dbReference>
<reference evidence="24" key="2">
    <citation type="submission" date="2018-05" db="EMBL/GenBank/DDBJ databases">
        <title>OgluRS3 (Oryza glumaepatula Reference Sequence Version 3).</title>
        <authorList>
            <person name="Zhang J."/>
            <person name="Kudrna D."/>
            <person name="Lee S."/>
            <person name="Talag J."/>
            <person name="Welchert J."/>
            <person name="Wing R.A."/>
        </authorList>
    </citation>
    <scope>NUCLEOTIDE SEQUENCE [LARGE SCALE GENOMIC DNA]</scope>
</reference>
<evidence type="ECO:0000256" key="13">
    <source>
        <dbReference type="ARBA" id="ARBA00022723"/>
    </source>
</evidence>
<evidence type="ECO:0000256" key="7">
    <source>
        <dbReference type="ARBA" id="ARBA00011313"/>
    </source>
</evidence>
<dbReference type="Proteomes" id="UP000026961">
    <property type="component" value="Chromosome 9"/>
</dbReference>
<dbReference type="InterPro" id="IPR009051">
    <property type="entry name" value="Helical_ferredxn"/>
</dbReference>
<dbReference type="GO" id="GO:0008177">
    <property type="term" value="F:succinate dehydrogenase (quinone) activity"/>
    <property type="evidence" value="ECO:0007669"/>
    <property type="project" value="UniProtKB-EC"/>
</dbReference>
<dbReference type="GO" id="GO:0046872">
    <property type="term" value="F:metal ion binding"/>
    <property type="evidence" value="ECO:0007669"/>
    <property type="project" value="UniProtKB-KW"/>
</dbReference>
<keyword evidence="12" id="KW-0001">2Fe-2S</keyword>
<evidence type="ECO:0000256" key="9">
    <source>
        <dbReference type="ARBA" id="ARBA00022448"/>
    </source>
</evidence>
<dbReference type="Pfam" id="PF13183">
    <property type="entry name" value="Fer4_8"/>
    <property type="match status" value="1"/>
</dbReference>
<organism evidence="24">
    <name type="scientific">Oryza glumipatula</name>
    <dbReference type="NCBI Taxonomy" id="40148"/>
    <lineage>
        <taxon>Eukaryota</taxon>
        <taxon>Viridiplantae</taxon>
        <taxon>Streptophyta</taxon>
        <taxon>Embryophyta</taxon>
        <taxon>Tracheophyta</taxon>
        <taxon>Spermatophyta</taxon>
        <taxon>Magnoliopsida</taxon>
        <taxon>Liliopsida</taxon>
        <taxon>Poales</taxon>
        <taxon>Poaceae</taxon>
        <taxon>BOP clade</taxon>
        <taxon>Oryzoideae</taxon>
        <taxon>Oryzeae</taxon>
        <taxon>Oryzinae</taxon>
        <taxon>Oryza</taxon>
    </lineage>
</organism>
<dbReference type="GO" id="GO:0051537">
    <property type="term" value="F:2 iron, 2 sulfur cluster binding"/>
    <property type="evidence" value="ECO:0007669"/>
    <property type="project" value="UniProtKB-KW"/>
</dbReference>
<comment type="cofactor">
    <cofactor evidence="1">
        <name>[3Fe-4S] cluster</name>
        <dbReference type="ChEBI" id="CHEBI:21137"/>
    </cofactor>
</comment>
<evidence type="ECO:0000256" key="1">
    <source>
        <dbReference type="ARBA" id="ARBA00001927"/>
    </source>
</evidence>
<dbReference type="STRING" id="40148.A0A0E0B258"/>
<evidence type="ECO:0000256" key="17">
    <source>
        <dbReference type="ARBA" id="ARBA00023014"/>
    </source>
</evidence>